<dbReference type="STRING" id="1577791.Mpt1_c03320"/>
<gene>
    <name evidence="2" type="primary">queG2</name>
    <name evidence="2" type="ORF">Mpt1_c03320</name>
</gene>
<keyword evidence="1" id="KW-0408">Iron</keyword>
<dbReference type="GO" id="GO:0051539">
    <property type="term" value="F:4 iron, 4 sulfur cluster binding"/>
    <property type="evidence" value="ECO:0007669"/>
    <property type="project" value="UniProtKB-KW"/>
</dbReference>
<dbReference type="OrthoDB" id="130074at2157"/>
<keyword evidence="1" id="KW-0479">Metal-binding</keyword>
<keyword evidence="1" id="KW-0004">4Fe-4S</keyword>
<organism evidence="2 3">
    <name type="scientific">Candidatus Methanoplasma termitum</name>
    <dbReference type="NCBI Taxonomy" id="1577791"/>
    <lineage>
        <taxon>Archaea</taxon>
        <taxon>Methanobacteriati</taxon>
        <taxon>Thermoplasmatota</taxon>
        <taxon>Thermoplasmata</taxon>
        <taxon>Methanomassiliicoccales</taxon>
        <taxon>Methanomassiliicoccaceae</taxon>
        <taxon>Candidatus Methanoplasma</taxon>
    </lineage>
</organism>
<dbReference type="KEGG" id="mear:Mpt1_c03320"/>
<evidence type="ECO:0000256" key="1">
    <source>
        <dbReference type="ARBA" id="ARBA00022485"/>
    </source>
</evidence>
<keyword evidence="3" id="KW-1185">Reference proteome</keyword>
<dbReference type="EMBL" id="CP010070">
    <property type="protein sequence ID" value="AIZ56228.1"/>
    <property type="molecule type" value="Genomic_DNA"/>
</dbReference>
<keyword evidence="1" id="KW-0411">Iron-sulfur</keyword>
<proteinExistence type="predicted"/>
<dbReference type="HOGENOM" id="CLU_065301_0_0_2"/>
<reference evidence="2 3" key="1">
    <citation type="journal article" date="2014" name="Appl. Environ. Microbiol.">
        <title>Comparative Genome Analysis of 'Candidatus Methanoplasma termitum' Indicates a New Mode of Energy Metabolism in the Seventh Order of Methanogens.</title>
        <authorList>
            <person name="Lang K."/>
            <person name="Schuldes J."/>
            <person name="Klingl A."/>
            <person name="Poehlein A."/>
            <person name="Daniel R."/>
            <person name="Brune A."/>
        </authorList>
    </citation>
    <scope>NUCLEOTIDE SEQUENCE [LARGE SCALE GENOMIC DNA]</scope>
    <source>
        <strain evidence="3">Mpt1</strain>
    </source>
</reference>
<dbReference type="Proteomes" id="UP000030787">
    <property type="component" value="Chromosome"/>
</dbReference>
<name>A0A0A7LB50_9ARCH</name>
<protein>
    <submittedName>
        <fullName evidence="2">QueG2 protein</fullName>
    </submittedName>
</protein>
<evidence type="ECO:0000313" key="2">
    <source>
        <dbReference type="EMBL" id="AIZ56228.1"/>
    </source>
</evidence>
<dbReference type="GO" id="GO:0052693">
    <property type="term" value="F:epoxyqueuosine reductase activity"/>
    <property type="evidence" value="ECO:0007669"/>
    <property type="project" value="TreeGrafter"/>
</dbReference>
<accession>A0A0A7LB50</accession>
<dbReference type="PANTHER" id="PTHR30002">
    <property type="entry name" value="EPOXYQUEUOSINE REDUCTASE"/>
    <property type="match status" value="1"/>
</dbReference>
<dbReference type="InterPro" id="IPR004453">
    <property type="entry name" value="QueG"/>
</dbReference>
<dbReference type="PANTHER" id="PTHR30002:SF4">
    <property type="entry name" value="EPOXYQUEUOSINE REDUCTASE"/>
    <property type="match status" value="1"/>
</dbReference>
<dbReference type="AlphaFoldDB" id="A0A0A7LB50"/>
<dbReference type="GeneID" id="24818003"/>
<dbReference type="GO" id="GO:0008616">
    <property type="term" value="P:tRNA queuosine(34) biosynthetic process"/>
    <property type="evidence" value="ECO:0007669"/>
    <property type="project" value="InterPro"/>
</dbReference>
<dbReference type="RefSeq" id="WP_048111568.1">
    <property type="nucleotide sequence ID" value="NZ_CP010070.1"/>
</dbReference>
<evidence type="ECO:0000313" key="3">
    <source>
        <dbReference type="Proteomes" id="UP000030787"/>
    </source>
</evidence>
<sequence>MAGLTKELALKMPLNLGASKSGIATRETLRGQHLADMEYVLPDARSAIIFCVPFDQSLIEPFLSKKSFELSTNKIRTTTFAFGISFEISTVLTSLGYKAYPIASNFAFRKESENGIFDRIPPISLKLMARACGLGHIAQSGLLINKEYGAAFSLGGVVTDADLEPTPPLPESGNYCDGCLMCKRACIVDHINPGRVTIELGNETIRAGNCRLPARCAYPCGGLTGLHRSGEWSTWSPGRFPLPEDDEEYRTISKKYVQRYLQRKREGAISYNPLLAYPYEMQYACCNCQFVCHPDLEERKKRFGMLRNSGVVVEKEDGRVYAVTPQEAKKFISEMPPERKKLFTDE</sequence>